<dbReference type="Pfam" id="PF04303">
    <property type="entry name" value="PrpF"/>
    <property type="match status" value="1"/>
</dbReference>
<reference evidence="3" key="1">
    <citation type="submission" date="2022-10" db="EMBL/GenBank/DDBJ databases">
        <authorList>
            <person name="Chen Y."/>
            <person name="Dougan E. K."/>
            <person name="Chan C."/>
            <person name="Rhodes N."/>
            <person name="Thang M."/>
        </authorList>
    </citation>
    <scope>NUCLEOTIDE SEQUENCE</scope>
</reference>
<dbReference type="InterPro" id="IPR007400">
    <property type="entry name" value="PrpF-like"/>
</dbReference>
<dbReference type="EMBL" id="CAMXCT030000646">
    <property type="protein sequence ID" value="CAL4768904.1"/>
    <property type="molecule type" value="Genomic_DNA"/>
</dbReference>
<dbReference type="GO" id="GO:0016853">
    <property type="term" value="F:isomerase activity"/>
    <property type="evidence" value="ECO:0007669"/>
    <property type="project" value="UniProtKB-KW"/>
</dbReference>
<dbReference type="OrthoDB" id="10267539at2759"/>
<name>A0A9P1FPF3_9DINO</name>
<comment type="similarity">
    <text evidence="1">Belongs to the PrpF family.</text>
</comment>
<dbReference type="EMBL" id="CAMXCT010000646">
    <property type="protein sequence ID" value="CAI3981592.1"/>
    <property type="molecule type" value="Genomic_DNA"/>
</dbReference>
<keyword evidence="5" id="KW-1185">Reference proteome</keyword>
<reference evidence="4 5" key="2">
    <citation type="submission" date="2024-05" db="EMBL/GenBank/DDBJ databases">
        <authorList>
            <person name="Chen Y."/>
            <person name="Shah S."/>
            <person name="Dougan E. K."/>
            <person name="Thang M."/>
            <person name="Chan C."/>
        </authorList>
    </citation>
    <scope>NUCLEOTIDE SEQUENCE [LARGE SCALE GENOMIC DNA]</scope>
</reference>
<organism evidence="3">
    <name type="scientific">Cladocopium goreaui</name>
    <dbReference type="NCBI Taxonomy" id="2562237"/>
    <lineage>
        <taxon>Eukaryota</taxon>
        <taxon>Sar</taxon>
        <taxon>Alveolata</taxon>
        <taxon>Dinophyceae</taxon>
        <taxon>Suessiales</taxon>
        <taxon>Symbiodiniaceae</taxon>
        <taxon>Cladocopium</taxon>
    </lineage>
</organism>
<dbReference type="PANTHER" id="PTHR43709">
    <property type="entry name" value="ACONITATE ISOMERASE-RELATED"/>
    <property type="match status" value="1"/>
</dbReference>
<evidence type="ECO:0000313" key="3">
    <source>
        <dbReference type="EMBL" id="CAI3981592.1"/>
    </source>
</evidence>
<dbReference type="Gene3D" id="3.10.310.10">
    <property type="entry name" value="Diaminopimelate Epimerase, Chain A, domain 1"/>
    <property type="match status" value="2"/>
</dbReference>
<proteinExistence type="inferred from homology"/>
<gene>
    <name evidence="3" type="ORF">C1SCF055_LOCUS9364</name>
</gene>
<comment type="caution">
    <text evidence="3">The sequence shown here is derived from an EMBL/GenBank/DDBJ whole genome shotgun (WGS) entry which is preliminary data.</text>
</comment>
<dbReference type="SUPFAM" id="SSF54506">
    <property type="entry name" value="Diaminopimelate epimerase-like"/>
    <property type="match status" value="2"/>
</dbReference>
<dbReference type="PANTHER" id="PTHR43709:SF3">
    <property type="entry name" value="ISOMERASE YBHH-RELATED"/>
    <property type="match status" value="1"/>
</dbReference>
<sequence length="395" mass="42206">MLRPRACRAFGTIKPHDLTALPRLRSVPCLLMRGGTSRGPYFLASDLPTERWTPFLLDVMGSPHALQITGLGGGNSLTSKVGIMAPSQHGEDVDYTFAQVRVDEAVVKWKANCGNILAGASWPVGPAAIMRGLVKAEDPETKIRIFNTNTKTRALVTLQTPGGQLTFDGPTAIDGVPGTSAPIKVTFLDVLGARTGKIFPTGHRSELIDGVRVTCIDSANPVVLMHFEQLGLETGHEAVEELNHDLPMLQRLEHIRQEASLRMALGPAQGKNLPKVAVLSPPSDGGSICSRYFVPDCCHAAHAVTGAIAIAVATTFDGTVAEEVAVQQEGPLRRVEVEHPSGRIQLDLVLDLSGSKVGRSTGAKVNGRVKEASLIRTAKPIMDGQVFVCSRHFEG</sequence>
<evidence type="ECO:0000256" key="1">
    <source>
        <dbReference type="ARBA" id="ARBA00007673"/>
    </source>
</evidence>
<dbReference type="Proteomes" id="UP001152797">
    <property type="component" value="Unassembled WGS sequence"/>
</dbReference>
<evidence type="ECO:0000313" key="5">
    <source>
        <dbReference type="Proteomes" id="UP001152797"/>
    </source>
</evidence>
<accession>A0A9P1FPF3</accession>
<evidence type="ECO:0000256" key="2">
    <source>
        <dbReference type="ARBA" id="ARBA00023235"/>
    </source>
</evidence>
<dbReference type="AlphaFoldDB" id="A0A9P1FPF3"/>
<dbReference type="EMBL" id="CAMXCT020000646">
    <property type="protein sequence ID" value="CAL1134967.1"/>
    <property type="molecule type" value="Genomic_DNA"/>
</dbReference>
<keyword evidence="2" id="KW-0413">Isomerase</keyword>
<protein>
    <submittedName>
        <fullName evidence="4">4-oxalomesaconate tautomerase (Gallat e degradation protein D)</fullName>
    </submittedName>
</protein>
<evidence type="ECO:0000313" key="4">
    <source>
        <dbReference type="EMBL" id="CAL4768904.1"/>
    </source>
</evidence>